<dbReference type="GO" id="GO:0045214">
    <property type="term" value="P:sarcomere organization"/>
    <property type="evidence" value="ECO:0007669"/>
    <property type="project" value="TreeGrafter"/>
</dbReference>
<reference evidence="7" key="1">
    <citation type="submission" date="2025-08" db="UniProtKB">
        <authorList>
            <consortium name="RefSeq"/>
        </authorList>
    </citation>
    <scope>IDENTIFICATION</scope>
    <source>
        <tissue evidence="7">Muscle</tissue>
    </source>
</reference>
<sequence>MTDTSSVVLIPESKLNHSGRFIINAENAAGHKLLKVRVTVLDLPGAPRDLKVSDVTRGTCRFTWKAPESDGGERVKSYFIEKKAVNGKAWTKVNPACAAQSLVIPDLINGQEYIFRIRAENRFGFGPLAETEQPTKATDPIHPPDPPTRLKIRSVRRGAVSLTWRAPRNDGGAPVTHYSVDLLCWEASGAAKDSWRRCNRRDVDTTSYRVEDLTEGDEYEFRVMAHNEAGQSRPSNTVGPILLQDQTCAPSIDLKEFMEAEQRSDISIVAKVRGCPFPTLTWYKAPAHHPEQRVEVSYDEHINKVVSDDSCTLLIQQGKRADTGLYTLIASNSVGKASAEMRLNVLVAPEVDLDASVKERMVVHAGGVIRIIAYVSGQPAPEVTWTRDGAALPLEAVVETTGISSSLVIKPCTRKHLGVYTLTAKNAGGEKTKNITVEVLDVPGPVGIPFSAENLSSESCKLSWFFPENDGGSPISNYIVEKREAERKAWTAVSFTASRQNAVAQGLTTGKSYFFRVAAENAIGLGPFMCTAAEILIKEPMSVPDRPEELEVTKVTKDLISVTWKAPKFDGGSEIIMYMLEARMIGKDKFSRLTKDALMERKFTFDGLREGDTFEFRVIAVNEVGPSKPSFGTKPITCKDELEPPTIELDFRDTIVIRVGESCLLQGRYTGKPSPSILWYCEDEELKADKHVMFKNTLTTMSLGLMKAQRRHSGRYVVVVENSTGSRKGVCNITVVDRPTPPVGPVVFEEVHREFMVVSWKPPLDSGGVDVSNYIIEQRDTNREAWTTVTSANTKTFCKIPKLTEGREYIMRISAENMYGISDPLESEEMRAKDLFRVPEAPEMPTVREVYATNALVLWTRPRDGGKPITNYILEKKEPAAKRWSRVTREPLYPATQYRVQDLVEGCEYEFRVMAENELGTGDPSLPSKPILAKDPIVCPSPPVTPESYDKTKDSVSLRWKMPRHDGKGRIFGYLVEYQNPGAVEWLPANETPEQCPDLHYVVTGLEDGKEYNFRIFTVNAAGKSDPAFVKTSVKVHDRMEEPELLLDANMARDHLAMLGSDITLSATIKGVPTPTVSWKKDDGDVPAHITVAVTASGSKVFIPKSTRADSGNYTLTAENAVGKKSITVAVLVLNKPSPPRDLVISEITSESAYLTWKAPEDNGGAVISHYVVEKKDVASDQWVPVSASNKKPSLMALYLMEGIQYLFRVAAENQFGKSAYVMTRTPIKALDPLYPPGPPKNLHHTDADKTEVWLAWEWPERTGGSEITGFIVEHQEDGQTDWVPYKTVSDNHAHVTKLMEGKTYRFRVKSQNAIGVSRPDTTVPITCQEKTLPPTIEVDVKLIEGLVVKAGTPIALPAKMTGIPTPTAKWMSDGKEVVSEGRFNIETVGCSTILSIPQTQRGDTGEYLLTVANPSGSKTVALHVTVLDLPGPPISPINILEVTPDYMMIQWRAPKDDGGTPIINYVVEKKDVKKPWEPWSVVSSGGTSTKAKVSRLEKGREYIVRVRAENKIGLGAGLESPPTIAKHMFNPPGPPGPPECSDITENAVTVEWTLPDYDGGSPISGYVIERREMTGKWIRVNKTPVLDLRYRVSGLFEGNSYEFRVFAENVAGISGPSMNSNPVKATRAITKPGPPGNLKLKDWSKSYADICWTKPNRDGGTPILGYVVEVQKSGSAQWDRISKDLIKMCAFRVQGFIEGMEYRIRIKATNKVGDSEPRELTETVLAKDILVPPEVVVDASCRDSLTVRAGQIISLITRVKGRPDPEITWTKDARAMARDRRTEINNNYPMCELVINEAVRSDYGKYAILAKNSSGQAQATIIVNVLDTPGPCQNLRVAYATKKSCMVSWENPEDNGGTEINQYIIECRQPSQRAWTVVANDCTKRQMKAPLTEGCEYFFRVSAENKIGAGPAIESKEPVLAVDPIEKPGEPIDFHIAEIGKDFCFLKWKKPDYDGGSRNIAYHVEKKPKEAEEWERLHKGAIKETYFMADRCIENQLYQFRVQTKNEGGESNWVTTPEVLVKEQLVEPEVKIKLDATLVVKAGDSFHIEAIVKGKPQPVIKWNKDEETREIRKGLRHTLESGTDFSKLLITAARRTDSGKYLVTASNSAGTASAHAKVNVLDRPGPVMDLKVSGITTDRCHLSWEVPEDDGGCEIYNYIIEKCETKRGVWSVHSNAIITNKAKVTRLIEGNEYIFRVRAENKMGPGPAEESEAIVAGTQFNVPGAPEAPEITKIGKHEMTVEWSEPEKDGGKSIIGYLLEKREEHAVRWSPVIKEPIPSTRYTVTGLLPLHDYQYRVKAVNEIGIGGASKPSLAITAKDTVEPPAPPTNLKVVDSTKSSVSLGWTKPVSDGGAPIIGYVVELRLHGSTKKGDDGWKRCNVAAQLVVCEFTVSSLDQQNLYVFRVSAQNQVGMSLPCQLEAPVIPKEILEAPEVELDANLKRGLSVRAGCPIRLCATVRGRPPPTVSWRRMGLDNVARKGKVDIIDTMTFLIIPDSTRNDSGKYCLSVRSPAGEKALFVNVKVLDTPGPVMNLEATDIKQTSANLSWSPPEMDGGSEITHYVVEKREIDRKTWATVKAEVEKDKVPFKVSGLVPGTEYYFRVTAVNEYGPGVHKVSPTSYVASDPVSKPDPCEKIEVMEITKNSAMVGWVKPSRDGGAKIDGYVIEYIEVKPPPEPPAPVEVAEGEEAPPPPPPVEEDEDEEPEKEVWSAYTTVKGLSISISGLKESKKYKFRVAAKNVMGQSSFTETREAVEIKEQILEPKIVMPETVSARAGAKLRVEALVSGKPSPTCKWMRGEDAVVPSSRLAVHKSGNMCVLIIKDVSRTDSGEYSLVAENISARVVESMKIIIRDIPGPPEGPVVISDIDADACSLAWNKPLEDGGSNITNYVVEKCDLSRGDWVTATSSGGQKTSCRLGKLIPGKDYAFRIRAENRFGMSDPMQSERMVAKFPFDVPSEPLDCRINKCNKDCMFVAWDKPETDGGSPITGYYIERKERNSLLWVKANDCVVRSTEYPCAGLIEGLEYTFRVSAINRAGQGKPSKKTDFVTARTPIDTPGKPEVLDVTKNSVVLVWTRPKNDGGSKIIGYYVETLRLPGDMWLRCNTSSQNCPREEYTVTGLERDLQYQFRVIAKTTVNVSKTSEPSDPVLVCAEN</sequence>
<feature type="domain" description="Fibronectin type-III" evidence="5">
    <location>
        <begin position="741"/>
        <end position="835"/>
    </location>
</feature>
<dbReference type="FunFam" id="2.60.40.10:FF:000003">
    <property type="entry name" value="Titin isoform E"/>
    <property type="match status" value="9"/>
</dbReference>
<dbReference type="SUPFAM" id="SSF48726">
    <property type="entry name" value="Immunoglobulin"/>
    <property type="match status" value="9"/>
</dbReference>
<feature type="domain" description="Ig-like" evidence="4">
    <location>
        <begin position="2432"/>
        <end position="2504"/>
    </location>
</feature>
<feature type="domain" description="Fibronectin type-III" evidence="5">
    <location>
        <begin position="942"/>
        <end position="1039"/>
    </location>
</feature>
<feature type="domain" description="Ig-like" evidence="4">
    <location>
        <begin position="2761"/>
        <end position="2848"/>
    </location>
</feature>
<dbReference type="Pfam" id="PF07679">
    <property type="entry name" value="I-set"/>
    <property type="match status" value="9"/>
</dbReference>
<feature type="domain" description="Ig-like" evidence="4">
    <location>
        <begin position="250"/>
        <end position="344"/>
    </location>
</feature>
<dbReference type="InterPro" id="IPR036116">
    <property type="entry name" value="FN3_sf"/>
</dbReference>
<evidence type="ECO:0000259" key="4">
    <source>
        <dbReference type="PROSITE" id="PS50835"/>
    </source>
</evidence>
<organism evidence="6 7">
    <name type="scientific">Notothenia coriiceps</name>
    <name type="common">black rockcod</name>
    <dbReference type="NCBI Taxonomy" id="8208"/>
    <lineage>
        <taxon>Eukaryota</taxon>
        <taxon>Metazoa</taxon>
        <taxon>Chordata</taxon>
        <taxon>Craniata</taxon>
        <taxon>Vertebrata</taxon>
        <taxon>Euteleostomi</taxon>
        <taxon>Actinopterygii</taxon>
        <taxon>Neopterygii</taxon>
        <taxon>Teleostei</taxon>
        <taxon>Neoteleostei</taxon>
        <taxon>Acanthomorphata</taxon>
        <taxon>Eupercaria</taxon>
        <taxon>Perciformes</taxon>
        <taxon>Notothenioidei</taxon>
        <taxon>Nototheniidae</taxon>
        <taxon>Notothenia</taxon>
    </lineage>
</organism>
<dbReference type="InterPro" id="IPR003961">
    <property type="entry name" value="FN3_dom"/>
</dbReference>
<feature type="domain" description="Fibronectin type-III" evidence="5">
    <location>
        <begin position="445"/>
        <end position="540"/>
    </location>
</feature>
<name>A0A6I9NNY8_9TELE</name>
<evidence type="ECO:0000259" key="5">
    <source>
        <dbReference type="PROSITE" id="PS50853"/>
    </source>
</evidence>
<feature type="domain" description="Ig-like" evidence="4">
    <location>
        <begin position="349"/>
        <end position="436"/>
    </location>
</feature>
<dbReference type="SMART" id="SM00060">
    <property type="entry name" value="FN3"/>
    <property type="match status" value="22"/>
</dbReference>
<dbReference type="InterPro" id="IPR003599">
    <property type="entry name" value="Ig_sub"/>
</dbReference>
<feature type="domain" description="Fibronectin type-III" evidence="5">
    <location>
        <begin position="2855"/>
        <end position="2952"/>
    </location>
</feature>
<dbReference type="GO" id="GO:0008307">
    <property type="term" value="F:structural constituent of muscle"/>
    <property type="evidence" value="ECO:0007669"/>
    <property type="project" value="TreeGrafter"/>
</dbReference>
<dbReference type="Gene3D" id="2.60.40.10">
    <property type="entry name" value="Immunoglobulins"/>
    <property type="match status" value="31"/>
</dbReference>
<feature type="domain" description="Ig-like" evidence="4">
    <location>
        <begin position="1043"/>
        <end position="1128"/>
    </location>
</feature>
<protein>
    <submittedName>
        <fullName evidence="7">Titin-like</fullName>
    </submittedName>
</protein>
<feature type="domain" description="Fibronectin type-III" evidence="5">
    <location>
        <begin position="2226"/>
        <end position="2324"/>
    </location>
</feature>
<dbReference type="GO" id="GO:0031430">
    <property type="term" value="C:M band"/>
    <property type="evidence" value="ECO:0007669"/>
    <property type="project" value="TreeGrafter"/>
</dbReference>
<dbReference type="FunFam" id="2.60.40.10:FF:000034">
    <property type="entry name" value="Titin isoform A"/>
    <property type="match status" value="3"/>
</dbReference>
<dbReference type="SMART" id="SM00408">
    <property type="entry name" value="IGc2"/>
    <property type="match status" value="9"/>
</dbReference>
<dbReference type="PANTHER" id="PTHR14340">
    <property type="entry name" value="MICROFIBRIL-ASSOCIATED GLYCOPROTEIN 3"/>
    <property type="match status" value="1"/>
</dbReference>
<evidence type="ECO:0000256" key="3">
    <source>
        <dbReference type="SAM" id="MobiDB-lite"/>
    </source>
</evidence>
<feature type="domain" description="Fibronectin type-III" evidence="5">
    <location>
        <begin position="1635"/>
        <end position="1730"/>
    </location>
</feature>
<dbReference type="InterPro" id="IPR013783">
    <property type="entry name" value="Ig-like_fold"/>
</dbReference>
<feature type="domain" description="Fibronectin type-III" evidence="5">
    <location>
        <begin position="3054"/>
        <end position="3152"/>
    </location>
</feature>
<dbReference type="SMART" id="SM00409">
    <property type="entry name" value="IG"/>
    <property type="match status" value="9"/>
</dbReference>
<dbReference type="FunFam" id="2.60.40.10:FF:000980">
    <property type="entry name" value="Titin b"/>
    <property type="match status" value="1"/>
</dbReference>
<feature type="domain" description="Fibronectin type-III" evidence="5">
    <location>
        <begin position="546"/>
        <end position="641"/>
    </location>
</feature>
<feature type="domain" description="Ig-like" evidence="4">
    <location>
        <begin position="2029"/>
        <end position="2120"/>
    </location>
</feature>
<dbReference type="CDD" id="cd00063">
    <property type="entry name" value="FN3"/>
    <property type="match status" value="22"/>
</dbReference>
<dbReference type="CDD" id="cd05748">
    <property type="entry name" value="Ig_Titin_like"/>
    <property type="match status" value="1"/>
</dbReference>
<feature type="domain" description="Fibronectin type-III" evidence="5">
    <location>
        <begin position="1239"/>
        <end position="1331"/>
    </location>
</feature>
<dbReference type="InterPro" id="IPR036179">
    <property type="entry name" value="Ig-like_dom_sf"/>
</dbReference>
<feature type="domain" description="Fibronectin type-III" evidence="5">
    <location>
        <begin position="1434"/>
        <end position="1533"/>
    </location>
</feature>
<dbReference type="Proteomes" id="UP000504611">
    <property type="component" value="Unplaced"/>
</dbReference>
<evidence type="ECO:0000313" key="6">
    <source>
        <dbReference type="Proteomes" id="UP000504611"/>
    </source>
</evidence>
<feature type="domain" description="Fibronectin type-III" evidence="5">
    <location>
        <begin position="1832"/>
        <end position="1925"/>
    </location>
</feature>
<feature type="domain" description="Fibronectin type-III" evidence="5">
    <location>
        <begin position="2956"/>
        <end position="3050"/>
    </location>
</feature>
<feature type="domain" description="Ig-like" evidence="4">
    <location>
        <begin position="629"/>
        <end position="734"/>
    </location>
</feature>
<dbReference type="FunFam" id="2.60.40.10:FF:000002">
    <property type="entry name" value="Titin a"/>
    <property type="match status" value="5"/>
</dbReference>
<dbReference type="FunFam" id="2.60.40.10:FF:000127">
    <property type="entry name" value="titin isoform X1"/>
    <property type="match status" value="1"/>
</dbReference>
<feature type="domain" description="Fibronectin type-III" evidence="5">
    <location>
        <begin position="1931"/>
        <end position="2025"/>
    </location>
</feature>
<dbReference type="PROSITE" id="PS50853">
    <property type="entry name" value="FN3"/>
    <property type="match status" value="22"/>
</dbReference>
<evidence type="ECO:0000313" key="7">
    <source>
        <dbReference type="RefSeq" id="XP_010776201.1"/>
    </source>
</evidence>
<accession>A0A6I9NNY8</accession>
<feature type="domain" description="Fibronectin type-III" evidence="5">
    <location>
        <begin position="2127"/>
        <end position="2222"/>
    </location>
</feature>
<dbReference type="FunFam" id="2.60.40.10:FF:000011">
    <property type="entry name" value="Titin b"/>
    <property type="match status" value="1"/>
</dbReference>
<dbReference type="GeneID" id="104951263"/>
<dbReference type="FunFam" id="2.60.40.10:FF:001343">
    <property type="entry name" value="titin isoform X1"/>
    <property type="match status" value="1"/>
</dbReference>
<dbReference type="FunFam" id="2.60.40.10:FF:002123">
    <property type="entry name" value="Titin, tandem duplicate 1"/>
    <property type="match status" value="1"/>
</dbReference>
<feature type="domain" description="Fibronectin type-III" evidence="5">
    <location>
        <begin position="146"/>
        <end position="246"/>
    </location>
</feature>
<keyword evidence="1" id="KW-0677">Repeat</keyword>
<feature type="domain" description="Fibronectin type-III" evidence="5">
    <location>
        <begin position="1535"/>
        <end position="1630"/>
    </location>
</feature>
<dbReference type="RefSeq" id="XP_010776201.1">
    <property type="nucleotide sequence ID" value="XM_010777899.1"/>
</dbReference>
<dbReference type="InterPro" id="IPR007110">
    <property type="entry name" value="Ig-like_dom"/>
</dbReference>
<dbReference type="KEGG" id="ncc:104951263"/>
<dbReference type="InterPro" id="IPR003598">
    <property type="entry name" value="Ig_sub2"/>
</dbReference>
<dbReference type="Pfam" id="PF00041">
    <property type="entry name" value="fn3"/>
    <property type="match status" value="21"/>
</dbReference>
<dbReference type="SUPFAM" id="SSF49265">
    <property type="entry name" value="Fibronectin type III"/>
    <property type="match status" value="13"/>
</dbReference>
<dbReference type="OrthoDB" id="5969272at2759"/>
<dbReference type="PRINTS" id="PR00014">
    <property type="entry name" value="FNTYPEIII"/>
</dbReference>
<dbReference type="PROSITE" id="PS50835">
    <property type="entry name" value="IG_LIKE"/>
    <property type="match status" value="9"/>
</dbReference>
<feature type="region of interest" description="Disordered" evidence="3">
    <location>
        <begin position="2674"/>
        <end position="2703"/>
    </location>
</feature>
<feature type="domain" description="Ig-like" evidence="4">
    <location>
        <begin position="1734"/>
        <end position="1825"/>
    </location>
</feature>
<dbReference type="FunFam" id="2.60.40.10:FF:000031">
    <property type="entry name" value="Myosin-binding protein C, slow type"/>
    <property type="match status" value="2"/>
</dbReference>
<feature type="non-terminal residue" evidence="7">
    <location>
        <position position="3152"/>
    </location>
</feature>
<feature type="domain" description="Ig-like" evidence="4">
    <location>
        <begin position="1335"/>
        <end position="1422"/>
    </location>
</feature>
<feature type="domain" description="Fibronectin type-III" evidence="5">
    <location>
        <begin position="2327"/>
        <end position="2428"/>
    </location>
</feature>
<evidence type="ECO:0000256" key="2">
    <source>
        <dbReference type="ARBA" id="ARBA00023319"/>
    </source>
</evidence>
<dbReference type="PANTHER" id="PTHR14340:SF13">
    <property type="entry name" value="TITIN"/>
    <property type="match status" value="1"/>
</dbReference>
<feature type="domain" description="Fibronectin type-III" evidence="5">
    <location>
        <begin position="2633"/>
        <end position="2757"/>
    </location>
</feature>
<gene>
    <name evidence="7" type="primary">LOC104951263</name>
</gene>
<keyword evidence="2" id="KW-0393">Immunoglobulin domain</keyword>
<keyword evidence="6" id="KW-1185">Reference proteome</keyword>
<feature type="domain" description="Fibronectin type-III" evidence="5">
    <location>
        <begin position="46"/>
        <end position="141"/>
    </location>
</feature>
<feature type="domain" description="Fibronectin type-III" evidence="5">
    <location>
        <begin position="841"/>
        <end position="936"/>
    </location>
</feature>
<proteinExistence type="predicted"/>
<dbReference type="FunFam" id="2.60.40.10:FF:000135">
    <property type="entry name" value="Titin a"/>
    <property type="match status" value="3"/>
</dbReference>
<dbReference type="FunFam" id="2.60.40.10:FF:000986">
    <property type="entry name" value="Titin b"/>
    <property type="match status" value="1"/>
</dbReference>
<dbReference type="FunFam" id="2.60.40.10:FF:000635">
    <property type="entry name" value="Titin b"/>
    <property type="match status" value="1"/>
</dbReference>
<dbReference type="GO" id="GO:0048738">
    <property type="term" value="P:cardiac muscle tissue development"/>
    <property type="evidence" value="ECO:0007669"/>
    <property type="project" value="TreeGrafter"/>
</dbReference>
<feature type="domain" description="Fibronectin type-III" evidence="5">
    <location>
        <begin position="2529"/>
        <end position="2631"/>
    </location>
</feature>
<evidence type="ECO:0000256" key="1">
    <source>
        <dbReference type="ARBA" id="ARBA00022737"/>
    </source>
</evidence>
<dbReference type="InterPro" id="IPR013098">
    <property type="entry name" value="Ig_I-set"/>
</dbReference>
<feature type="domain" description="Fibronectin type-III" evidence="5">
    <location>
        <begin position="1139"/>
        <end position="1233"/>
    </location>
</feature>